<evidence type="ECO:0000256" key="5">
    <source>
        <dbReference type="ARBA" id="ARBA00023242"/>
    </source>
</evidence>
<reference evidence="12" key="1">
    <citation type="submission" date="2025-08" db="UniProtKB">
        <authorList>
            <consortium name="RefSeq"/>
        </authorList>
    </citation>
    <scope>IDENTIFICATION</scope>
    <source>
        <tissue evidence="12">Blood</tissue>
    </source>
</reference>
<proteinExistence type="predicted"/>
<protein>
    <submittedName>
        <fullName evidence="12">snRNA-activating protein complex subunit 4 isoform X1</fullName>
    </submittedName>
</protein>
<dbReference type="PROSITE" id="PS51293">
    <property type="entry name" value="SANT"/>
    <property type="match status" value="2"/>
</dbReference>
<feature type="domain" description="HTH myb-type" evidence="10">
    <location>
        <begin position="288"/>
        <end position="344"/>
    </location>
</feature>
<keyword evidence="2" id="KW-0805">Transcription regulation</keyword>
<keyword evidence="1" id="KW-0677">Repeat</keyword>
<feature type="compositionally biased region" description="Basic and acidic residues" evidence="7">
    <location>
        <begin position="955"/>
        <end position="969"/>
    </location>
</feature>
<dbReference type="InParanoid" id="A0A6P9CTK8"/>
<feature type="region of interest" description="Disordered" evidence="7">
    <location>
        <begin position="797"/>
        <end position="854"/>
    </location>
</feature>
<evidence type="ECO:0000256" key="6">
    <source>
        <dbReference type="SAM" id="Coils"/>
    </source>
</evidence>
<dbReference type="SMART" id="SM00717">
    <property type="entry name" value="SANT"/>
    <property type="match status" value="5"/>
</dbReference>
<feature type="compositionally biased region" description="Low complexity" evidence="7">
    <location>
        <begin position="1309"/>
        <end position="1319"/>
    </location>
</feature>
<dbReference type="CDD" id="cd00167">
    <property type="entry name" value="SANT"/>
    <property type="match status" value="4"/>
</dbReference>
<gene>
    <name evidence="12" type="primary">SNAPC4</name>
</gene>
<feature type="compositionally biased region" description="Polar residues" evidence="7">
    <location>
        <begin position="800"/>
        <end position="810"/>
    </location>
</feature>
<dbReference type="GO" id="GO:0042795">
    <property type="term" value="P:snRNA transcription by RNA polymerase II"/>
    <property type="evidence" value="ECO:0007669"/>
    <property type="project" value="TreeGrafter"/>
</dbReference>
<dbReference type="Proteomes" id="UP001652622">
    <property type="component" value="Unplaced"/>
</dbReference>
<dbReference type="InterPro" id="IPR017930">
    <property type="entry name" value="Myb_dom"/>
</dbReference>
<keyword evidence="11" id="KW-1185">Reference proteome</keyword>
<accession>A0A6P9CTK8</accession>
<dbReference type="OrthoDB" id="2143914at2759"/>
<feature type="compositionally biased region" description="Acidic residues" evidence="7">
    <location>
        <begin position="1320"/>
        <end position="1335"/>
    </location>
</feature>
<keyword evidence="6" id="KW-0175">Coiled coil</keyword>
<name>A0A6P9CTK8_PANGU</name>
<feature type="domain" description="HTH myb-type" evidence="10">
    <location>
        <begin position="395"/>
        <end position="450"/>
    </location>
</feature>
<feature type="region of interest" description="Disordered" evidence="7">
    <location>
        <begin position="1306"/>
        <end position="1386"/>
    </location>
</feature>
<dbReference type="PANTHER" id="PTHR46621">
    <property type="entry name" value="SNRNA-ACTIVATING PROTEIN COMPLEX SUBUNIT 4"/>
    <property type="match status" value="1"/>
</dbReference>
<feature type="domain" description="Myb-like" evidence="8">
    <location>
        <begin position="395"/>
        <end position="446"/>
    </location>
</feature>
<dbReference type="GO" id="GO:0042796">
    <property type="term" value="P:snRNA transcription by RNA polymerase III"/>
    <property type="evidence" value="ECO:0007669"/>
    <property type="project" value="TreeGrafter"/>
</dbReference>
<evidence type="ECO:0000259" key="8">
    <source>
        <dbReference type="PROSITE" id="PS50090"/>
    </source>
</evidence>
<dbReference type="PROSITE" id="PS51294">
    <property type="entry name" value="HTH_MYB"/>
    <property type="match status" value="3"/>
</dbReference>
<feature type="compositionally biased region" description="Basic residues" evidence="7">
    <location>
        <begin position="665"/>
        <end position="676"/>
    </location>
</feature>
<feature type="compositionally biased region" description="Low complexity" evidence="7">
    <location>
        <begin position="523"/>
        <end position="533"/>
    </location>
</feature>
<dbReference type="InterPro" id="IPR001005">
    <property type="entry name" value="SANT/Myb"/>
</dbReference>
<dbReference type="InterPro" id="IPR009057">
    <property type="entry name" value="Homeodomain-like_sf"/>
</dbReference>
<evidence type="ECO:0000256" key="4">
    <source>
        <dbReference type="ARBA" id="ARBA00023163"/>
    </source>
</evidence>
<feature type="domain" description="SANT" evidence="9">
    <location>
        <begin position="450"/>
        <end position="499"/>
    </location>
</feature>
<dbReference type="GO" id="GO:0019185">
    <property type="term" value="C:snRNA-activating protein complex"/>
    <property type="evidence" value="ECO:0007669"/>
    <property type="project" value="TreeGrafter"/>
</dbReference>
<dbReference type="Gene3D" id="1.10.10.60">
    <property type="entry name" value="Homeodomain-like"/>
    <property type="match status" value="4"/>
</dbReference>
<evidence type="ECO:0000256" key="2">
    <source>
        <dbReference type="ARBA" id="ARBA00023015"/>
    </source>
</evidence>
<dbReference type="PANTHER" id="PTHR46621:SF1">
    <property type="entry name" value="SNRNA-ACTIVATING PROTEIN COMPLEX SUBUNIT 4"/>
    <property type="match status" value="1"/>
</dbReference>
<dbReference type="SUPFAM" id="SSF46689">
    <property type="entry name" value="Homeodomain-like"/>
    <property type="match status" value="3"/>
</dbReference>
<dbReference type="FunFam" id="1.10.10.60:FF:000314">
    <property type="entry name" value="Small nuclear RNA-activating complex, polypeptide 4"/>
    <property type="match status" value="1"/>
</dbReference>
<dbReference type="CTD" id="6621"/>
<feature type="region of interest" description="Disordered" evidence="7">
    <location>
        <begin position="505"/>
        <end position="536"/>
    </location>
</feature>
<feature type="domain" description="SANT" evidence="9">
    <location>
        <begin position="403"/>
        <end position="443"/>
    </location>
</feature>
<feature type="domain" description="Myb-like" evidence="8">
    <location>
        <begin position="288"/>
        <end position="340"/>
    </location>
</feature>
<keyword evidence="4" id="KW-0804">Transcription</keyword>
<evidence type="ECO:0000256" key="7">
    <source>
        <dbReference type="SAM" id="MobiDB-lite"/>
    </source>
</evidence>
<feature type="region of interest" description="Disordered" evidence="7">
    <location>
        <begin position="909"/>
        <end position="990"/>
    </location>
</feature>
<keyword evidence="3" id="KW-0238">DNA-binding</keyword>
<feature type="domain" description="HTH myb-type" evidence="10">
    <location>
        <begin position="451"/>
        <end position="502"/>
    </location>
</feature>
<dbReference type="PROSITE" id="PS50090">
    <property type="entry name" value="MYB_LIKE"/>
    <property type="match status" value="4"/>
</dbReference>
<feature type="compositionally biased region" description="Basic residues" evidence="7">
    <location>
        <begin position="1372"/>
        <end position="1386"/>
    </location>
</feature>
<feature type="compositionally biased region" description="Basic residues" evidence="7">
    <location>
        <begin position="505"/>
        <end position="521"/>
    </location>
</feature>
<dbReference type="RefSeq" id="XP_034283025.1">
    <property type="nucleotide sequence ID" value="XM_034427134.1"/>
</dbReference>
<feature type="region of interest" description="Disordered" evidence="7">
    <location>
        <begin position="662"/>
        <end position="691"/>
    </location>
</feature>
<evidence type="ECO:0000259" key="9">
    <source>
        <dbReference type="PROSITE" id="PS51293"/>
    </source>
</evidence>
<keyword evidence="5" id="KW-0539">Nucleus</keyword>
<feature type="domain" description="Myb-like" evidence="8">
    <location>
        <begin position="447"/>
        <end position="498"/>
    </location>
</feature>
<dbReference type="FunFam" id="1.10.10.60:FF:000321">
    <property type="entry name" value="Small nuclear RNA-activating complex, polypeptide 4"/>
    <property type="match status" value="1"/>
</dbReference>
<dbReference type="GO" id="GO:0000978">
    <property type="term" value="F:RNA polymerase II cis-regulatory region sequence-specific DNA binding"/>
    <property type="evidence" value="ECO:0007669"/>
    <property type="project" value="TreeGrafter"/>
</dbReference>
<evidence type="ECO:0000256" key="1">
    <source>
        <dbReference type="ARBA" id="ARBA00022737"/>
    </source>
</evidence>
<dbReference type="GeneID" id="117671290"/>
<evidence type="ECO:0000313" key="12">
    <source>
        <dbReference type="RefSeq" id="XP_034283025.1"/>
    </source>
</evidence>
<dbReference type="InterPro" id="IPR051575">
    <property type="entry name" value="Myb-like_DNA-bd"/>
</dbReference>
<dbReference type="GO" id="GO:0001006">
    <property type="term" value="F:RNA polymerase III type 3 promoter sequence-specific DNA binding"/>
    <property type="evidence" value="ECO:0007669"/>
    <property type="project" value="TreeGrafter"/>
</dbReference>
<dbReference type="InterPro" id="IPR017884">
    <property type="entry name" value="SANT_dom"/>
</dbReference>
<dbReference type="KEGG" id="pgut:117671290"/>
<feature type="compositionally biased region" description="Acidic residues" evidence="7">
    <location>
        <begin position="1354"/>
        <end position="1363"/>
    </location>
</feature>
<organism evidence="11 12">
    <name type="scientific">Pantherophis guttatus</name>
    <name type="common">Corn snake</name>
    <name type="synonym">Elaphe guttata</name>
    <dbReference type="NCBI Taxonomy" id="94885"/>
    <lineage>
        <taxon>Eukaryota</taxon>
        <taxon>Metazoa</taxon>
        <taxon>Chordata</taxon>
        <taxon>Craniata</taxon>
        <taxon>Vertebrata</taxon>
        <taxon>Euteleostomi</taxon>
        <taxon>Lepidosauria</taxon>
        <taxon>Squamata</taxon>
        <taxon>Bifurcata</taxon>
        <taxon>Unidentata</taxon>
        <taxon>Episquamata</taxon>
        <taxon>Toxicofera</taxon>
        <taxon>Serpentes</taxon>
        <taxon>Colubroidea</taxon>
        <taxon>Colubridae</taxon>
        <taxon>Colubrinae</taxon>
        <taxon>Pantherophis</taxon>
    </lineage>
</organism>
<evidence type="ECO:0000256" key="3">
    <source>
        <dbReference type="ARBA" id="ARBA00023125"/>
    </source>
</evidence>
<feature type="compositionally biased region" description="Acidic residues" evidence="7">
    <location>
        <begin position="40"/>
        <end position="76"/>
    </location>
</feature>
<evidence type="ECO:0000313" key="11">
    <source>
        <dbReference type="Proteomes" id="UP001652622"/>
    </source>
</evidence>
<feature type="coiled-coil region" evidence="6">
    <location>
        <begin position="220"/>
        <end position="247"/>
    </location>
</feature>
<sequence>MELEAEREKIRQEIEELERSLGPVIPSNGIGVLDSSLESGSEEEDDLEEDESDTQLDMEVDPGGEKGDSEEDEEEVNLPQTPETCLQMNLVYQEVIQEKIEEINTLLAQNKKQQEKLTWELAGTKGMKSSDGKSLPANMFLGHFMKPYFKDKTSGFGPPANDDTREKARQGIKSFEELVTIKWKSREKLLLQQAVVSDRLQHLLQPKLLKVDYLNEKREKSKDEMEKQILAKQIQETEREISEINVLPEEALLGNRHDEHDWDKIANINFEGTRNAKELRKYWQNCEHPNINKKEWSEEEIEKLKEIAIRHGGLHWEAVAQELGTQRTAFQCLQKFQSYNKDFKRSEWSPEEDQMLRQLVQEMRVGNHIPYRKMAYYMEGRDSAQLIYRWTKRVDPNLKRGAWTPKEDALLLKAVEKYGERDWYKIRAEVPGRNDLQCRDRYLHSLHYDIKKGKWSEEEEKKLIELTEKYGRGHWAKIASELPHRSGSQCLSKWKILLGYRRYRRKKQGSKRHPRCRRVHRWSSSPSESSSEYSDLDLDVDGAEEKDERPKAHRPKGAGRWRVPSLDLWVPARKDLSEANPGELPAVTLLSKGFDVNRKRRLDSGALLGPEEGQRAEDFVALTPETPELAQMKGNENSGKARDAWRVSLAYVKSVLRRNSYEQQRRKREIRRKKRFASSSSVGPRGSQLAPLATLTNGAGRQKDGIRKTTLYRRLMVAVTPWAGNMVQEWALRMKEEASRKSKADMIFRQLQTAHLTSTPLFTFLIQLLHIDVDGCMKVIQRRKSRQPELLKAIVAPVGNSKQPSSSQDGKAQPGLPAASGQPSKKLIPLKAKEGPVPTNTWKARSPPGPAPKLKTVSELLREKRLREQMASKAAQKKIFLAPQLLLSTSVMVPQTRGPIAPLANGPHALTASQVSPRPPPALASGTLGPFPGRDSASLADLAGGSQERTLPCNGDKDEAAREEGRDGGQEGFSPQRNPEVAGTPAGPPANVNSILADALCPTPASGALPHLVAAQAQPSAVVQPTLPISWVVTPQGLLPITLVSVPSQGKPLASGTPTNPSQLAETSVEIPAATMGVPVMEGPPMQAGLPSGCPQSDAGTRLTDIPPPPLPLLGNSTVPRYPPPAACVGTPSLPGGTAASTPSSEALSQGPAALDVPSDAALQACPMPCPPQEGTASPLSRLLSLEAEPAVKAWAKESQGVRAPSLGRGLPYLPPFLCSLKTLSALLLNKPSLEQSAASLLGPEGRREEASQADLEALRHTVRQKLQDNPAYQLLRERFLAAFSFPAALAALPPPRVATTLSGGRWWESSQGEESSSSLEEEEEEEEGEEEEAEREPQGATRDGPAETTEANGELEEPGTDVDSDHSSPVRTRRSRRLRKRGVPL</sequence>
<feature type="domain" description="Myb-like" evidence="8">
    <location>
        <begin position="344"/>
        <end position="394"/>
    </location>
</feature>
<feature type="region of interest" description="Disordered" evidence="7">
    <location>
        <begin position="18"/>
        <end position="82"/>
    </location>
</feature>
<feature type="region of interest" description="Disordered" evidence="7">
    <location>
        <begin position="1129"/>
        <end position="1155"/>
    </location>
</feature>
<dbReference type="OMA" id="MAFHQTK"/>
<evidence type="ECO:0000259" key="10">
    <source>
        <dbReference type="PROSITE" id="PS51294"/>
    </source>
</evidence>
<dbReference type="Pfam" id="PF13921">
    <property type="entry name" value="Myb_DNA-bind_6"/>
    <property type="match status" value="2"/>
</dbReference>
<feature type="compositionally biased region" description="Polar residues" evidence="7">
    <location>
        <begin position="1139"/>
        <end position="1148"/>
    </location>
</feature>